<keyword evidence="1" id="KW-0805">Transcription regulation</keyword>
<dbReference type="SUPFAM" id="SSF47413">
    <property type="entry name" value="lambda repressor-like DNA-binding domains"/>
    <property type="match status" value="1"/>
</dbReference>
<dbReference type="GO" id="GO:0005829">
    <property type="term" value="C:cytosol"/>
    <property type="evidence" value="ECO:0007669"/>
    <property type="project" value="TreeGrafter"/>
</dbReference>
<reference evidence="5 6" key="1">
    <citation type="submission" date="2019-03" db="EMBL/GenBank/DDBJ databases">
        <title>Genomic Encyclopedia of Archaeal and Bacterial Type Strains, Phase II (KMG-II): from individual species to whole genera.</title>
        <authorList>
            <person name="Goeker M."/>
        </authorList>
    </citation>
    <scope>NUCLEOTIDE SEQUENCE [LARGE SCALE GENOMIC DNA]</scope>
    <source>
        <strain evidence="5 6">DSM 15388</strain>
    </source>
</reference>
<dbReference type="Gene3D" id="2.60.120.10">
    <property type="entry name" value="Jelly Rolls"/>
    <property type="match status" value="1"/>
</dbReference>
<dbReference type="PROSITE" id="PS50943">
    <property type="entry name" value="HTH_CROC1"/>
    <property type="match status" value="1"/>
</dbReference>
<keyword evidence="6" id="KW-1185">Reference proteome</keyword>
<feature type="domain" description="HTH cro/C1-type" evidence="4">
    <location>
        <begin position="14"/>
        <end position="68"/>
    </location>
</feature>
<dbReference type="SUPFAM" id="SSF51182">
    <property type="entry name" value="RmlC-like cupins"/>
    <property type="match status" value="1"/>
</dbReference>
<accession>A0A4R3ICZ7</accession>
<proteinExistence type="predicted"/>
<dbReference type="GO" id="GO:0003700">
    <property type="term" value="F:DNA-binding transcription factor activity"/>
    <property type="evidence" value="ECO:0007669"/>
    <property type="project" value="TreeGrafter"/>
</dbReference>
<dbReference type="EMBL" id="SLZR01000002">
    <property type="protein sequence ID" value="TCS43297.1"/>
    <property type="molecule type" value="Genomic_DNA"/>
</dbReference>
<dbReference type="InterPro" id="IPR011051">
    <property type="entry name" value="RmlC_Cupin_sf"/>
</dbReference>
<dbReference type="Pfam" id="PF07883">
    <property type="entry name" value="Cupin_2"/>
    <property type="match status" value="1"/>
</dbReference>
<evidence type="ECO:0000256" key="1">
    <source>
        <dbReference type="ARBA" id="ARBA00023015"/>
    </source>
</evidence>
<dbReference type="SMART" id="SM00530">
    <property type="entry name" value="HTH_XRE"/>
    <property type="match status" value="1"/>
</dbReference>
<evidence type="ECO:0000259" key="4">
    <source>
        <dbReference type="PROSITE" id="PS50943"/>
    </source>
</evidence>
<dbReference type="InterPro" id="IPR010982">
    <property type="entry name" value="Lambda_DNA-bd_dom_sf"/>
</dbReference>
<dbReference type="OrthoDB" id="9792093at2"/>
<gene>
    <name evidence="5" type="ORF">BCF53_102323</name>
</gene>
<evidence type="ECO:0000313" key="6">
    <source>
        <dbReference type="Proteomes" id="UP000295793"/>
    </source>
</evidence>
<keyword evidence="2" id="KW-0238">DNA-binding</keyword>
<sequence>MSEPDFKAQTANHLKAIRKQKGLSLSAAAELTGVSKAMLGQIERQESSPTIATLWKIASGLETSFSAFFADEPALRNSARAFPADEQMKVTTLFPFQADTGIEMFEITLTGHHRQLSSAHSPGVVEMIHVLHGELQVRFDDQWQPLTAGESVRFFADQPHGYEAVSETCVFQDIVCYPKL</sequence>
<dbReference type="InterPro" id="IPR014710">
    <property type="entry name" value="RmlC-like_jellyroll"/>
</dbReference>
<organism evidence="5 6">
    <name type="scientific">Reinekea marinisedimentorum</name>
    <dbReference type="NCBI Taxonomy" id="230495"/>
    <lineage>
        <taxon>Bacteria</taxon>
        <taxon>Pseudomonadati</taxon>
        <taxon>Pseudomonadota</taxon>
        <taxon>Gammaproteobacteria</taxon>
        <taxon>Oceanospirillales</taxon>
        <taxon>Saccharospirillaceae</taxon>
        <taxon>Reinekea</taxon>
    </lineage>
</organism>
<dbReference type="RefSeq" id="WP_132700095.1">
    <property type="nucleotide sequence ID" value="NZ_SLZR01000002.1"/>
</dbReference>
<dbReference type="CDD" id="cd02209">
    <property type="entry name" value="cupin_XRE_C"/>
    <property type="match status" value="1"/>
</dbReference>
<dbReference type="PANTHER" id="PTHR46797:SF23">
    <property type="entry name" value="HTH-TYPE TRANSCRIPTIONAL REGULATOR SUTR"/>
    <property type="match status" value="1"/>
</dbReference>
<dbReference type="PANTHER" id="PTHR46797">
    <property type="entry name" value="HTH-TYPE TRANSCRIPTIONAL REGULATOR"/>
    <property type="match status" value="1"/>
</dbReference>
<dbReference type="InterPro" id="IPR001387">
    <property type="entry name" value="Cro/C1-type_HTH"/>
</dbReference>
<dbReference type="CDD" id="cd00093">
    <property type="entry name" value="HTH_XRE"/>
    <property type="match status" value="1"/>
</dbReference>
<dbReference type="Proteomes" id="UP000295793">
    <property type="component" value="Unassembled WGS sequence"/>
</dbReference>
<comment type="caution">
    <text evidence="5">The sequence shown here is derived from an EMBL/GenBank/DDBJ whole genome shotgun (WGS) entry which is preliminary data.</text>
</comment>
<evidence type="ECO:0000256" key="3">
    <source>
        <dbReference type="ARBA" id="ARBA00023163"/>
    </source>
</evidence>
<protein>
    <submittedName>
        <fullName evidence="5">Transcriptional regulator with XRE-family HTH domain</fullName>
    </submittedName>
</protein>
<evidence type="ECO:0000256" key="2">
    <source>
        <dbReference type="ARBA" id="ARBA00023125"/>
    </source>
</evidence>
<evidence type="ECO:0000313" key="5">
    <source>
        <dbReference type="EMBL" id="TCS43297.1"/>
    </source>
</evidence>
<dbReference type="Pfam" id="PF01381">
    <property type="entry name" value="HTH_3"/>
    <property type="match status" value="1"/>
</dbReference>
<dbReference type="AlphaFoldDB" id="A0A4R3ICZ7"/>
<dbReference type="InterPro" id="IPR050807">
    <property type="entry name" value="TransReg_Diox_bact_type"/>
</dbReference>
<dbReference type="Gene3D" id="1.10.260.40">
    <property type="entry name" value="lambda repressor-like DNA-binding domains"/>
    <property type="match status" value="1"/>
</dbReference>
<dbReference type="InterPro" id="IPR013096">
    <property type="entry name" value="Cupin_2"/>
</dbReference>
<keyword evidence="3" id="KW-0804">Transcription</keyword>
<dbReference type="GO" id="GO:0003677">
    <property type="term" value="F:DNA binding"/>
    <property type="evidence" value="ECO:0007669"/>
    <property type="project" value="UniProtKB-KW"/>
</dbReference>
<name>A0A4R3ICZ7_9GAMM</name>